<reference evidence="2 3" key="1">
    <citation type="journal article" date="2018" name="Evol. Lett.">
        <title>Horizontal gene cluster transfer increased hallucinogenic mushroom diversity.</title>
        <authorList>
            <person name="Reynolds H.T."/>
            <person name="Vijayakumar V."/>
            <person name="Gluck-Thaler E."/>
            <person name="Korotkin H.B."/>
            <person name="Matheny P.B."/>
            <person name="Slot J.C."/>
        </authorList>
    </citation>
    <scope>NUCLEOTIDE SEQUENCE [LARGE SCALE GENOMIC DNA]</scope>
    <source>
        <strain evidence="2 3">2631</strain>
    </source>
</reference>
<evidence type="ECO:0000259" key="1">
    <source>
        <dbReference type="Pfam" id="PF20151"/>
    </source>
</evidence>
<sequence length="83" mass="9895">MVLSSTLTFVYPTHFSRSFPAVILYYDYILTFRDEYNLYWTSKTRFSFATVLFYLNRYATILGHIPMLALGFGSWFHTDRLQT</sequence>
<protein>
    <recommendedName>
        <fullName evidence="1">DUF6533 domain-containing protein</fullName>
    </recommendedName>
</protein>
<dbReference type="InParanoid" id="A0A409X9H3"/>
<dbReference type="AlphaFoldDB" id="A0A409X9H3"/>
<evidence type="ECO:0000313" key="3">
    <source>
        <dbReference type="Proteomes" id="UP000283269"/>
    </source>
</evidence>
<dbReference type="EMBL" id="NHYD01002283">
    <property type="protein sequence ID" value="PPQ87416.1"/>
    <property type="molecule type" value="Genomic_DNA"/>
</dbReference>
<gene>
    <name evidence="2" type="ORF">CVT25_008112</name>
</gene>
<evidence type="ECO:0000313" key="2">
    <source>
        <dbReference type="EMBL" id="PPQ87416.1"/>
    </source>
</evidence>
<feature type="domain" description="DUF6533" evidence="1">
    <location>
        <begin position="21"/>
        <end position="62"/>
    </location>
</feature>
<dbReference type="Pfam" id="PF20151">
    <property type="entry name" value="DUF6533"/>
    <property type="match status" value="1"/>
</dbReference>
<comment type="caution">
    <text evidence="2">The sequence shown here is derived from an EMBL/GenBank/DDBJ whole genome shotgun (WGS) entry which is preliminary data.</text>
</comment>
<dbReference type="Proteomes" id="UP000283269">
    <property type="component" value="Unassembled WGS sequence"/>
</dbReference>
<proteinExistence type="predicted"/>
<keyword evidence="3" id="KW-1185">Reference proteome</keyword>
<dbReference type="OrthoDB" id="2745134at2759"/>
<accession>A0A409X9H3</accession>
<name>A0A409X9H3_PSICY</name>
<organism evidence="2 3">
    <name type="scientific">Psilocybe cyanescens</name>
    <dbReference type="NCBI Taxonomy" id="93625"/>
    <lineage>
        <taxon>Eukaryota</taxon>
        <taxon>Fungi</taxon>
        <taxon>Dikarya</taxon>
        <taxon>Basidiomycota</taxon>
        <taxon>Agaricomycotina</taxon>
        <taxon>Agaricomycetes</taxon>
        <taxon>Agaricomycetidae</taxon>
        <taxon>Agaricales</taxon>
        <taxon>Agaricineae</taxon>
        <taxon>Strophariaceae</taxon>
        <taxon>Psilocybe</taxon>
    </lineage>
</organism>
<dbReference type="InterPro" id="IPR045340">
    <property type="entry name" value="DUF6533"/>
</dbReference>